<dbReference type="SUPFAM" id="SSF55931">
    <property type="entry name" value="Glutamine synthetase/guanido kinase"/>
    <property type="match status" value="1"/>
</dbReference>
<gene>
    <name evidence="7" type="ORF">MYXE_03610</name>
</gene>
<dbReference type="InterPro" id="IPR014746">
    <property type="entry name" value="Gln_synth/guanido_kin_cat_dom"/>
</dbReference>
<evidence type="ECO:0000313" key="7">
    <source>
        <dbReference type="EMBL" id="BBU20572.1"/>
    </source>
</evidence>
<dbReference type="GO" id="GO:0004357">
    <property type="term" value="F:glutamate-cysteine ligase activity"/>
    <property type="evidence" value="ECO:0007669"/>
    <property type="project" value="UniProtKB-EC"/>
</dbReference>
<dbReference type="EC" id="6.3.2.2" evidence="1"/>
<dbReference type="AlphaFoldDB" id="A0AAD1LZ97"/>
<dbReference type="Proteomes" id="UP000464624">
    <property type="component" value="Chromosome"/>
</dbReference>
<sequence length="160" mass="16221">MAVASQLAGIRSGEAELAGSSAAAQYLADTCLTDGPLGRVGLEIEAHCYDPAAPYRRPSWDEITDVVAALPTLPGGSTVSVEPGGAVELSSPPVAGVLPAIAAMTSDQQVLRSAFADAGLGLVALGADPLRPAMRVNPGRVTAPWNNSSPPATPELRARP</sequence>
<dbReference type="GO" id="GO:0006750">
    <property type="term" value="P:glutathione biosynthetic process"/>
    <property type="evidence" value="ECO:0007669"/>
    <property type="project" value="InterPro"/>
</dbReference>
<evidence type="ECO:0000256" key="2">
    <source>
        <dbReference type="ARBA" id="ARBA00022598"/>
    </source>
</evidence>
<accession>A0AAD1LZ97</accession>
<proteinExistence type="predicted"/>
<dbReference type="Gene3D" id="3.30.590.20">
    <property type="match status" value="1"/>
</dbReference>
<reference evidence="7 8" key="1">
    <citation type="submission" date="2019-12" db="EMBL/GenBank/DDBJ databases">
        <title>Complete genome sequence of Mycolicibacterium xenopi str. JCM15661T.</title>
        <authorList>
            <person name="Yoshida M."/>
            <person name="Fukano H."/>
            <person name="Asakura T."/>
            <person name="Hoshino Y."/>
        </authorList>
    </citation>
    <scope>NUCLEOTIDE SEQUENCE [LARGE SCALE GENOMIC DNA]</scope>
    <source>
        <strain evidence="7 8">JCM 15661T</strain>
    </source>
</reference>
<dbReference type="EMBL" id="AP022314">
    <property type="protein sequence ID" value="BBU20572.1"/>
    <property type="molecule type" value="Genomic_DNA"/>
</dbReference>
<evidence type="ECO:0000256" key="6">
    <source>
        <dbReference type="SAM" id="MobiDB-lite"/>
    </source>
</evidence>
<evidence type="ECO:0000256" key="3">
    <source>
        <dbReference type="ARBA" id="ARBA00022741"/>
    </source>
</evidence>
<dbReference type="InterPro" id="IPR006336">
    <property type="entry name" value="GCS2"/>
</dbReference>
<dbReference type="Pfam" id="PF04107">
    <property type="entry name" value="GCS2"/>
    <property type="match status" value="1"/>
</dbReference>
<organism evidence="7 8">
    <name type="scientific">Mycobacterium xenopi</name>
    <dbReference type="NCBI Taxonomy" id="1789"/>
    <lineage>
        <taxon>Bacteria</taxon>
        <taxon>Bacillati</taxon>
        <taxon>Actinomycetota</taxon>
        <taxon>Actinomycetes</taxon>
        <taxon>Mycobacteriales</taxon>
        <taxon>Mycobacteriaceae</taxon>
        <taxon>Mycobacterium</taxon>
    </lineage>
</organism>
<dbReference type="PANTHER" id="PTHR34378">
    <property type="entry name" value="GLUTAMATE--CYSTEINE LIGASE, CHLOROPLASTIC"/>
    <property type="match status" value="1"/>
</dbReference>
<name>A0AAD1LZ97_MYCXE</name>
<evidence type="ECO:0000256" key="4">
    <source>
        <dbReference type="ARBA" id="ARBA00022840"/>
    </source>
</evidence>
<protein>
    <recommendedName>
        <fullName evidence="1">glutamate--cysteine ligase</fullName>
        <ecNumber evidence="1">6.3.2.2</ecNumber>
    </recommendedName>
</protein>
<keyword evidence="4" id="KW-0067">ATP-binding</keyword>
<keyword evidence="2" id="KW-0436">Ligase</keyword>
<dbReference type="GO" id="GO:0005524">
    <property type="term" value="F:ATP binding"/>
    <property type="evidence" value="ECO:0007669"/>
    <property type="project" value="UniProtKB-KW"/>
</dbReference>
<keyword evidence="3" id="KW-0547">Nucleotide-binding</keyword>
<comment type="catalytic activity">
    <reaction evidence="5">
        <text>L-cysteine + L-glutamate + ATP = gamma-L-glutamyl-L-cysteine + ADP + phosphate + H(+)</text>
        <dbReference type="Rhea" id="RHEA:13285"/>
        <dbReference type="ChEBI" id="CHEBI:15378"/>
        <dbReference type="ChEBI" id="CHEBI:29985"/>
        <dbReference type="ChEBI" id="CHEBI:30616"/>
        <dbReference type="ChEBI" id="CHEBI:35235"/>
        <dbReference type="ChEBI" id="CHEBI:43474"/>
        <dbReference type="ChEBI" id="CHEBI:58173"/>
        <dbReference type="ChEBI" id="CHEBI:456216"/>
        <dbReference type="EC" id="6.3.2.2"/>
    </reaction>
</comment>
<dbReference type="InterPro" id="IPR035434">
    <property type="entry name" value="GCL_bact_plant"/>
</dbReference>
<evidence type="ECO:0000313" key="8">
    <source>
        <dbReference type="Proteomes" id="UP000464624"/>
    </source>
</evidence>
<feature type="region of interest" description="Disordered" evidence="6">
    <location>
        <begin position="137"/>
        <end position="160"/>
    </location>
</feature>
<evidence type="ECO:0000256" key="1">
    <source>
        <dbReference type="ARBA" id="ARBA00012220"/>
    </source>
</evidence>
<dbReference type="PANTHER" id="PTHR34378:SF1">
    <property type="entry name" value="GLUTAMATE--CYSTEINE LIGASE, CHLOROPLASTIC"/>
    <property type="match status" value="1"/>
</dbReference>
<evidence type="ECO:0000256" key="5">
    <source>
        <dbReference type="ARBA" id="ARBA00048819"/>
    </source>
</evidence>
<dbReference type="KEGG" id="mxe:MYXE_03610"/>